<dbReference type="Proteomes" id="UP001058074">
    <property type="component" value="Unassembled WGS sequence"/>
</dbReference>
<dbReference type="EMBL" id="BROD01000001">
    <property type="protein sequence ID" value="GKX65702.1"/>
    <property type="molecule type" value="Genomic_DNA"/>
</dbReference>
<evidence type="ECO:0000313" key="1">
    <source>
        <dbReference type="EMBL" id="GKX65702.1"/>
    </source>
</evidence>
<comment type="caution">
    <text evidence="1">The sequence shown here is derived from an EMBL/GenBank/DDBJ whole genome shotgun (WGS) entry which is preliminary data.</text>
</comment>
<accession>A0ACB5R9I4</accession>
<proteinExistence type="predicted"/>
<sequence>MEDLRGSETEKNLYRTFAVEARTNNLYKMFAEVARKEGYQWVAEVYETVGANELAHSRAAYKKYLDKVEETKENLKFSINREDEVADKYKEYEKIAKAEGFEKVAMFFKELSEAEESHVDIYTDLSDRFENGGIFYSEKPIAWVCMNCGYIHEGKTPPNDCPCCGYPKGYFKPKCDVK</sequence>
<gene>
    <name evidence="1" type="primary">rbr_2</name>
    <name evidence="1" type="ORF">rsdtw13_09600</name>
</gene>
<evidence type="ECO:0000313" key="2">
    <source>
        <dbReference type="Proteomes" id="UP001058074"/>
    </source>
</evidence>
<name>A0ACB5R9I4_9CLOT</name>
<organism evidence="1 2">
    <name type="scientific">Inconstantimicrobium mannanitabidum</name>
    <dbReference type="NCBI Taxonomy" id="1604901"/>
    <lineage>
        <taxon>Bacteria</taxon>
        <taxon>Bacillati</taxon>
        <taxon>Bacillota</taxon>
        <taxon>Clostridia</taxon>
        <taxon>Eubacteriales</taxon>
        <taxon>Clostridiaceae</taxon>
        <taxon>Inconstantimicrobium</taxon>
    </lineage>
</organism>
<keyword evidence="2" id="KW-1185">Reference proteome</keyword>
<reference evidence="1" key="1">
    <citation type="journal article" date="2025" name="Int. J. Syst. Evol. Microbiol.">
        <title>Inconstantimicrobium mannanitabidum sp. nov., a novel member of the family Clostridiaceae isolated from anoxic soil under the treatment of reductive soil disinfestation.</title>
        <authorList>
            <person name="Ueki A."/>
            <person name="Tonouchi A."/>
            <person name="Honma S."/>
            <person name="Kaku N."/>
            <person name="Ueki K."/>
        </authorList>
    </citation>
    <scope>NUCLEOTIDE SEQUENCE</scope>
    <source>
        <strain evidence="1">TW13</strain>
    </source>
</reference>
<protein>
    <submittedName>
        <fullName evidence="1">Rubrerythrin</fullName>
    </submittedName>
</protein>